<dbReference type="EMBL" id="PP511792">
    <property type="protein sequence ID" value="XCD07600.1"/>
    <property type="molecule type" value="Genomic_DNA"/>
</dbReference>
<evidence type="ECO:0000313" key="1">
    <source>
        <dbReference type="EMBL" id="XCD07600.1"/>
    </source>
</evidence>
<accession>A0AAU8B704</accession>
<sequence length="121" mass="13805">MNITLKLNDLDLSEKLSTYDVTYEITYRQVITTLDDMEHAYPGAKRPIVTFSLFPLTDDESAELYNTLKDLIIVTTYTNQHLGTDEVRQLRLVSNIESTFALLSVDGKRRYKGGSIQLRGL</sequence>
<organism evidence="1">
    <name type="scientific">Dulem virus 33</name>
    <dbReference type="NCBI Taxonomy" id="3145751"/>
    <lineage>
        <taxon>Viruses</taxon>
        <taxon>Duplodnaviria</taxon>
        <taxon>Heunggongvirae</taxon>
        <taxon>Uroviricota</taxon>
        <taxon>Caudoviricetes</taxon>
    </lineage>
</organism>
<name>A0AAU8B704_9CAUD</name>
<proteinExistence type="predicted"/>
<protein>
    <submittedName>
        <fullName evidence="1">Uncharacterized protein</fullName>
    </submittedName>
</protein>
<reference evidence="1" key="1">
    <citation type="submission" date="2024-03" db="EMBL/GenBank/DDBJ databases">
        <title>Diverse circular DNA viruses in blood, oral, and fecal samples of captive lemurs.</title>
        <authorList>
            <person name="Paietta E.N."/>
            <person name="Kraberger S."/>
            <person name="Lund M.C."/>
            <person name="Custer J.M."/>
            <person name="Vargas K.M."/>
            <person name="Ehmke E.E."/>
            <person name="Yoder A.D."/>
            <person name="Varsani A."/>
        </authorList>
    </citation>
    <scope>NUCLEOTIDE SEQUENCE</scope>
    <source>
        <strain evidence="1">Duke_28FS_2</strain>
    </source>
</reference>